<dbReference type="AlphaFoldDB" id="A0A7J7MD38"/>
<dbReference type="FunFam" id="3.30.70.360:FF:000001">
    <property type="entry name" value="N-acetyldiaminopimelate deacetylase"/>
    <property type="match status" value="1"/>
</dbReference>
<dbReference type="GO" id="GO:0046872">
    <property type="term" value="F:metal ion binding"/>
    <property type="evidence" value="ECO:0007669"/>
    <property type="project" value="UniProtKB-KW"/>
</dbReference>
<evidence type="ECO:0000259" key="6">
    <source>
        <dbReference type="Pfam" id="PF07687"/>
    </source>
</evidence>
<dbReference type="PIRSF" id="PIRSF005962">
    <property type="entry name" value="Pept_M20D_amidohydro"/>
    <property type="match status" value="1"/>
</dbReference>
<evidence type="ECO:0000256" key="2">
    <source>
        <dbReference type="ARBA" id="ARBA00022729"/>
    </source>
</evidence>
<evidence type="ECO:0000313" key="8">
    <source>
        <dbReference type="Proteomes" id="UP000541444"/>
    </source>
</evidence>
<dbReference type="InterPro" id="IPR002933">
    <property type="entry name" value="Peptidase_M20"/>
</dbReference>
<evidence type="ECO:0000256" key="3">
    <source>
        <dbReference type="ARBA" id="ARBA00022801"/>
    </source>
</evidence>
<dbReference type="GO" id="GO:0009694">
    <property type="term" value="P:jasmonic acid metabolic process"/>
    <property type="evidence" value="ECO:0007669"/>
    <property type="project" value="TreeGrafter"/>
</dbReference>
<protein>
    <recommendedName>
        <fullName evidence="6">Peptidase M20 dimerisation domain-containing protein</fullName>
    </recommendedName>
</protein>
<dbReference type="Pfam" id="PF07687">
    <property type="entry name" value="M20_dimer"/>
    <property type="match status" value="1"/>
</dbReference>
<evidence type="ECO:0000256" key="5">
    <source>
        <dbReference type="SAM" id="SignalP"/>
    </source>
</evidence>
<dbReference type="EMBL" id="JACGCM010001609">
    <property type="protein sequence ID" value="KAF6152813.1"/>
    <property type="molecule type" value="Genomic_DNA"/>
</dbReference>
<keyword evidence="4" id="KW-0479">Metal-binding</keyword>
<dbReference type="Gene3D" id="3.30.70.360">
    <property type="match status" value="1"/>
</dbReference>
<dbReference type="PANTHER" id="PTHR11014">
    <property type="entry name" value="PEPTIDASE M20 FAMILY MEMBER"/>
    <property type="match status" value="1"/>
</dbReference>
<organism evidence="7 8">
    <name type="scientific">Kingdonia uniflora</name>
    <dbReference type="NCBI Taxonomy" id="39325"/>
    <lineage>
        <taxon>Eukaryota</taxon>
        <taxon>Viridiplantae</taxon>
        <taxon>Streptophyta</taxon>
        <taxon>Embryophyta</taxon>
        <taxon>Tracheophyta</taxon>
        <taxon>Spermatophyta</taxon>
        <taxon>Magnoliopsida</taxon>
        <taxon>Ranunculales</taxon>
        <taxon>Circaeasteraceae</taxon>
        <taxon>Kingdonia</taxon>
    </lineage>
</organism>
<feature type="binding site" evidence="4">
    <location>
        <position position="166"/>
    </location>
    <ligand>
        <name>Mn(2+)</name>
        <dbReference type="ChEBI" id="CHEBI:29035"/>
        <label>2</label>
    </ligand>
</feature>
<proteinExistence type="inferred from homology"/>
<feature type="chain" id="PRO_5029725428" description="Peptidase M20 dimerisation domain-containing protein" evidence="5">
    <location>
        <begin position="25"/>
        <end position="423"/>
    </location>
</feature>
<evidence type="ECO:0000256" key="1">
    <source>
        <dbReference type="ARBA" id="ARBA00006153"/>
    </source>
</evidence>
<evidence type="ECO:0000256" key="4">
    <source>
        <dbReference type="PIRSR" id="PIRSR005962-1"/>
    </source>
</evidence>
<dbReference type="OrthoDB" id="6119954at2759"/>
<keyword evidence="2 5" id="KW-0732">Signal</keyword>
<dbReference type="SUPFAM" id="SSF53187">
    <property type="entry name" value="Zn-dependent exopeptidases"/>
    <property type="match status" value="1"/>
</dbReference>
<dbReference type="InterPro" id="IPR011650">
    <property type="entry name" value="Peptidase_M20_dimer"/>
</dbReference>
<dbReference type="Gene3D" id="3.40.630.10">
    <property type="entry name" value="Zn peptidases"/>
    <property type="match status" value="1"/>
</dbReference>
<sequence length="423" mass="46615">MDFIPLWVLVFVVISAFSPSIVVSKDYSDLILGLAKQPETVDWIKELRRKIHGYPELAYEEFETSKLIRGELDRMGISYRYPLAGTGIRAWIGTGGPPFVALRADMDALPIQEGVEWEHKSKVPGKMHACGHDAHVAMLLGATKILKFRENYLKGTVVLIFQPAEEAGVGAKRMIKDGALENVEAIFAVHINPNLPTSVIGSRSGPLLAGSGFFKAVITGKGGSPENPHLSIDATLAASMAVISLQNIVSREADPLDSQVVSVASFNGGNNLDIIPESVVLGGTFRAFSNQTIYQIRRRIEEVIVEQTKVYRCSSTVDFFEREQPILPPTVNDERMYEHMRKVAVDLVGSENYKVVAPLMGAEDFSFYSEHVPAAFFFIGIRNETLGSIHSAHSPYFMIDEDALPIGSAIHATIAERYLNEHQ</sequence>
<keyword evidence="3" id="KW-0378">Hydrolase</keyword>
<dbReference type="InterPro" id="IPR036264">
    <property type="entry name" value="Bact_exopeptidase_dim_dom"/>
</dbReference>
<dbReference type="InterPro" id="IPR017439">
    <property type="entry name" value="Amidohydrolase"/>
</dbReference>
<dbReference type="GO" id="GO:0009850">
    <property type="term" value="P:auxin metabolic process"/>
    <property type="evidence" value="ECO:0007669"/>
    <property type="project" value="InterPro"/>
</dbReference>
<evidence type="ECO:0000313" key="7">
    <source>
        <dbReference type="EMBL" id="KAF6152813.1"/>
    </source>
</evidence>
<dbReference type="CDD" id="cd08017">
    <property type="entry name" value="M20_IAA_Hyd"/>
    <property type="match status" value="1"/>
</dbReference>
<dbReference type="InterPro" id="IPR044757">
    <property type="entry name" value="ILR1-like_Hyd"/>
</dbReference>
<keyword evidence="8" id="KW-1185">Reference proteome</keyword>
<comment type="caution">
    <text evidence="7">The sequence shown here is derived from an EMBL/GenBank/DDBJ whole genome shotgun (WGS) entry which is preliminary data.</text>
</comment>
<feature type="signal peptide" evidence="5">
    <location>
        <begin position="1"/>
        <end position="24"/>
    </location>
</feature>
<dbReference type="GO" id="GO:0016787">
    <property type="term" value="F:hydrolase activity"/>
    <property type="evidence" value="ECO:0007669"/>
    <property type="project" value="UniProtKB-KW"/>
</dbReference>
<feature type="binding site" evidence="4">
    <location>
        <position position="130"/>
    </location>
    <ligand>
        <name>Mn(2+)</name>
        <dbReference type="ChEBI" id="CHEBI:29035"/>
        <label>2</label>
    </ligand>
</feature>
<comment type="similarity">
    <text evidence="1">Belongs to the peptidase M20 family.</text>
</comment>
<feature type="domain" description="Peptidase M20 dimerisation" evidence="6">
    <location>
        <begin position="210"/>
        <end position="309"/>
    </location>
</feature>
<dbReference type="Pfam" id="PF01546">
    <property type="entry name" value="Peptidase_M20"/>
    <property type="match status" value="1"/>
</dbReference>
<reference evidence="7 8" key="1">
    <citation type="journal article" date="2020" name="IScience">
        <title>Genome Sequencing of the Endangered Kingdonia uniflora (Circaeasteraceae, Ranunculales) Reveals Potential Mechanisms of Evolutionary Specialization.</title>
        <authorList>
            <person name="Sun Y."/>
            <person name="Deng T."/>
            <person name="Zhang A."/>
            <person name="Moore M.J."/>
            <person name="Landis J.B."/>
            <person name="Lin N."/>
            <person name="Zhang H."/>
            <person name="Zhang X."/>
            <person name="Huang J."/>
            <person name="Zhang X."/>
            <person name="Sun H."/>
            <person name="Wang H."/>
        </authorList>
    </citation>
    <scope>NUCLEOTIDE SEQUENCE [LARGE SCALE GENOMIC DNA]</scope>
    <source>
        <strain evidence="7">TB1705</strain>
        <tissue evidence="7">Leaf</tissue>
    </source>
</reference>
<dbReference type="Proteomes" id="UP000541444">
    <property type="component" value="Unassembled WGS sequence"/>
</dbReference>
<dbReference type="NCBIfam" id="TIGR01891">
    <property type="entry name" value="amidohydrolases"/>
    <property type="match status" value="1"/>
</dbReference>
<name>A0A7J7MD38_9MAGN</name>
<comment type="cofactor">
    <cofactor evidence="4">
        <name>Mn(2+)</name>
        <dbReference type="ChEBI" id="CHEBI:29035"/>
    </cofactor>
    <text evidence="4">The Mn(2+) ion enhances activity.</text>
</comment>
<feature type="binding site" evidence="4">
    <location>
        <position position="132"/>
    </location>
    <ligand>
        <name>Mn(2+)</name>
        <dbReference type="ChEBI" id="CHEBI:29035"/>
        <label>2</label>
    </ligand>
</feature>
<feature type="binding site" evidence="4">
    <location>
        <position position="393"/>
    </location>
    <ligand>
        <name>Mn(2+)</name>
        <dbReference type="ChEBI" id="CHEBI:29035"/>
        <label>2</label>
    </ligand>
</feature>
<keyword evidence="4" id="KW-0464">Manganese</keyword>
<feature type="binding site" evidence="4">
    <location>
        <position position="190"/>
    </location>
    <ligand>
        <name>Mn(2+)</name>
        <dbReference type="ChEBI" id="CHEBI:29035"/>
        <label>2</label>
    </ligand>
</feature>
<accession>A0A7J7MD38</accession>
<gene>
    <name evidence="7" type="ORF">GIB67_004642</name>
</gene>
<dbReference type="PANTHER" id="PTHR11014:SF62">
    <property type="entry name" value="IAA-AMINO ACID HYDROLASE ILR1-LIKE 6"/>
    <property type="match status" value="1"/>
</dbReference>
<dbReference type="SUPFAM" id="SSF55031">
    <property type="entry name" value="Bacterial exopeptidase dimerisation domain"/>
    <property type="match status" value="1"/>
</dbReference>